<dbReference type="EMBL" id="WRXN01000020">
    <property type="protein sequence ID" value="MVT12227.1"/>
    <property type="molecule type" value="Genomic_DNA"/>
</dbReference>
<keyword evidence="3" id="KW-1185">Reference proteome</keyword>
<feature type="domain" description="BACON" evidence="1">
    <location>
        <begin position="67"/>
        <end position="120"/>
    </location>
</feature>
<dbReference type="Pfam" id="PF13004">
    <property type="entry name" value="BACON"/>
    <property type="match status" value="1"/>
</dbReference>
<protein>
    <submittedName>
        <fullName evidence="2">T9SS C-terminal target domain-containing protein</fullName>
    </submittedName>
</protein>
<dbReference type="InterPro" id="IPR024361">
    <property type="entry name" value="BACON"/>
</dbReference>
<comment type="caution">
    <text evidence="2">The sequence shown here is derived from an EMBL/GenBank/DDBJ whole genome shotgun (WGS) entry which is preliminary data.</text>
</comment>
<accession>A0A7K1UCX1</accession>
<sequence>MHYKKNLIPLLCLIVIVLINACKKSSSGGGDIGTLSVSRAAIDLDTTAGFTDTLTIHSTLPWKATLSTGASWCKLSMANGDAGDAVLTITILSNNGTATAQTGIITFTATNGQASPVTVSLTQKAFPISSLLLGGTKWEFAYDVKKASDGGMIIVGSAQSADGDLTNNQGAEDIMVAKLDASGSKQWVKTLGGSASDYANAVTPTTDGGYMVAGVTSSSNGDMPSNMGGGDIVVVKLDNAGNKLWVKTFGGSKSDEATSIIATSDGGYVLGGRTASTDGDATGNHGNSDIIIIKLDASGNKQWAKVLGGTTNDLCGHLIATADGGYALCGYSTSANGDISSNKGSFDYLLMKLDASGNKVWDKTFGGSGSDYCRDLRVTTDGGYILTGYTESTDGDVSNSHGSTDIWVVKTDAAGNKQWTKTIGGSQQDYSYCLTATPDGGCIIGGFSSSADGDLTSNRGLVDLLAIKINAAGNSQMIRTYGGSKDEEPMAIIPFASGRYVFAGYSASSDGNGGSNHGGYDAWVLNLPF</sequence>
<gene>
    <name evidence="2" type="ORF">GO493_28480</name>
</gene>
<proteinExistence type="predicted"/>
<dbReference type="InterPro" id="IPR011047">
    <property type="entry name" value="Quinoprotein_ADH-like_sf"/>
</dbReference>
<reference evidence="2 3" key="1">
    <citation type="submission" date="2019-12" db="EMBL/GenBank/DDBJ databases">
        <title>Chitinophaga sp. strain ysch24 (GDMCC 1.1355), whole genome shotgun sequence.</title>
        <authorList>
            <person name="Zhang X."/>
        </authorList>
    </citation>
    <scope>NUCLEOTIDE SEQUENCE [LARGE SCALE GENOMIC DNA]</scope>
    <source>
        <strain evidence="3">ysch24</strain>
    </source>
</reference>
<dbReference type="CDD" id="cd14948">
    <property type="entry name" value="BACON"/>
    <property type="match status" value="1"/>
</dbReference>
<dbReference type="PANTHER" id="PTHR42754:SF1">
    <property type="entry name" value="LIPOPROTEIN"/>
    <property type="match status" value="1"/>
</dbReference>
<dbReference type="AlphaFoldDB" id="A0A7K1UCX1"/>
<name>A0A7K1UCX1_9BACT</name>
<evidence type="ECO:0000313" key="2">
    <source>
        <dbReference type="EMBL" id="MVT12227.1"/>
    </source>
</evidence>
<evidence type="ECO:0000313" key="3">
    <source>
        <dbReference type="Proteomes" id="UP000461730"/>
    </source>
</evidence>
<dbReference type="RefSeq" id="WP_157309649.1">
    <property type="nucleotide sequence ID" value="NZ_WRXN01000020.1"/>
</dbReference>
<organism evidence="2 3">
    <name type="scientific">Chitinophaga tropicalis</name>
    <dbReference type="NCBI Taxonomy" id="2683588"/>
    <lineage>
        <taxon>Bacteria</taxon>
        <taxon>Pseudomonadati</taxon>
        <taxon>Bacteroidota</taxon>
        <taxon>Chitinophagia</taxon>
        <taxon>Chitinophagales</taxon>
        <taxon>Chitinophagaceae</taxon>
        <taxon>Chitinophaga</taxon>
    </lineage>
</organism>
<dbReference type="Gene3D" id="2.60.40.10">
    <property type="entry name" value="Immunoglobulins"/>
    <property type="match status" value="1"/>
</dbReference>
<dbReference type="Proteomes" id="UP000461730">
    <property type="component" value="Unassembled WGS sequence"/>
</dbReference>
<evidence type="ECO:0000259" key="1">
    <source>
        <dbReference type="Pfam" id="PF13004"/>
    </source>
</evidence>
<dbReference type="SUPFAM" id="SSF50998">
    <property type="entry name" value="Quinoprotein alcohol dehydrogenase-like"/>
    <property type="match status" value="1"/>
</dbReference>
<dbReference type="InterPro" id="IPR013783">
    <property type="entry name" value="Ig-like_fold"/>
</dbReference>
<dbReference type="PANTHER" id="PTHR42754">
    <property type="entry name" value="ENDOGLUCANASE"/>
    <property type="match status" value="1"/>
</dbReference>